<dbReference type="EMBL" id="UINC01003346">
    <property type="protein sequence ID" value="SVA05502.1"/>
    <property type="molecule type" value="Genomic_DNA"/>
</dbReference>
<keyword evidence="6" id="KW-0812">Transmembrane</keyword>
<dbReference type="GO" id="GO:0005886">
    <property type="term" value="C:plasma membrane"/>
    <property type="evidence" value="ECO:0007669"/>
    <property type="project" value="TreeGrafter"/>
</dbReference>
<keyword evidence="6" id="KW-1133">Transmembrane helix</keyword>
<dbReference type="PROSITE" id="PS50109">
    <property type="entry name" value="HIS_KIN"/>
    <property type="match status" value="1"/>
</dbReference>
<reference evidence="8" key="1">
    <citation type="submission" date="2018-05" db="EMBL/GenBank/DDBJ databases">
        <authorList>
            <person name="Lanie J.A."/>
            <person name="Ng W.-L."/>
            <person name="Kazmierczak K.M."/>
            <person name="Andrzejewski T.M."/>
            <person name="Davidsen T.M."/>
            <person name="Wayne K.J."/>
            <person name="Tettelin H."/>
            <person name="Glass J.I."/>
            <person name="Rusch D."/>
            <person name="Podicherti R."/>
            <person name="Tsui H.-C.T."/>
            <person name="Winkler M.E."/>
        </authorList>
    </citation>
    <scope>NUCLEOTIDE SEQUENCE</scope>
</reference>
<evidence type="ECO:0000256" key="1">
    <source>
        <dbReference type="ARBA" id="ARBA00000085"/>
    </source>
</evidence>
<dbReference type="PANTHER" id="PTHR45436:SF16">
    <property type="entry name" value="HISTIDINE KINASE"/>
    <property type="match status" value="1"/>
</dbReference>
<dbReference type="SUPFAM" id="SSF55874">
    <property type="entry name" value="ATPase domain of HSP90 chaperone/DNA topoisomerase II/histidine kinase"/>
    <property type="match status" value="1"/>
</dbReference>
<evidence type="ECO:0000259" key="7">
    <source>
        <dbReference type="PROSITE" id="PS50109"/>
    </source>
</evidence>
<keyword evidence="3" id="KW-0597">Phosphoprotein</keyword>
<proteinExistence type="predicted"/>
<evidence type="ECO:0000256" key="5">
    <source>
        <dbReference type="ARBA" id="ARBA00022777"/>
    </source>
</evidence>
<dbReference type="EC" id="2.7.13.3" evidence="2"/>
<feature type="transmembrane region" description="Helical" evidence="6">
    <location>
        <begin position="145"/>
        <end position="165"/>
    </location>
</feature>
<dbReference type="SUPFAM" id="SSF47384">
    <property type="entry name" value="Homodimeric domain of signal transducing histidine kinase"/>
    <property type="match status" value="1"/>
</dbReference>
<dbReference type="CDD" id="cd00082">
    <property type="entry name" value="HisKA"/>
    <property type="match status" value="1"/>
</dbReference>
<dbReference type="SMART" id="SM00388">
    <property type="entry name" value="HisKA"/>
    <property type="match status" value="1"/>
</dbReference>
<evidence type="ECO:0000256" key="6">
    <source>
        <dbReference type="SAM" id="Phobius"/>
    </source>
</evidence>
<dbReference type="InterPro" id="IPR036097">
    <property type="entry name" value="HisK_dim/P_sf"/>
</dbReference>
<dbReference type="PANTHER" id="PTHR45436">
    <property type="entry name" value="SENSOR HISTIDINE KINASE YKOH"/>
    <property type="match status" value="1"/>
</dbReference>
<dbReference type="InterPro" id="IPR050428">
    <property type="entry name" value="TCS_sensor_his_kinase"/>
</dbReference>
<dbReference type="Gene3D" id="1.10.287.130">
    <property type="match status" value="1"/>
</dbReference>
<sequence length="416" mass="46961">MVFTYTQLLAYYLELGIEIRTQSSLERTAEEYAESYAEAGSQAEPPTGPRLSGYLDLSDIPAQILSVFRLEDLQHGEPLRFTNLDFNENDEKEFSIDTGDLCLQVTCELIFLYSYELNPGEWLYLVHGIVGSEEIYEELEFTERFAVAIGSLFAGLLLLVAILLVRNIDAPLRKLNSWSAAQSVDSSDLELPNLRFQEFDALANRIQFAFERMREGVNKEKLFLRHASHELRTPIAILSANVELIDRLTDRPERTEAEEAAFVRQYRALDDVQLLMETLLWVNRQSDNLPKSEQIDLRSELDGIVENYSYLLDERDVSLIVTGSGETTAPAAAVRIALSNLVRNAFQYTVDGEVQIAIAPGEVCIENSSSADDDVQPDDEYGFGLGLELVALICQRFGWRYTSSEALRGMMTTVQF</sequence>
<dbReference type="Gene3D" id="3.30.565.10">
    <property type="entry name" value="Histidine kinase-like ATPase, C-terminal domain"/>
    <property type="match status" value="1"/>
</dbReference>
<gene>
    <name evidence="8" type="ORF">METZ01_LOCUS58356</name>
</gene>
<dbReference type="InterPro" id="IPR036890">
    <property type="entry name" value="HATPase_C_sf"/>
</dbReference>
<accession>A0A381SNB3</accession>
<keyword evidence="4" id="KW-0808">Transferase</keyword>
<name>A0A381SNB3_9ZZZZ</name>
<comment type="catalytic activity">
    <reaction evidence="1">
        <text>ATP + protein L-histidine = ADP + protein N-phospho-L-histidine.</text>
        <dbReference type="EC" id="2.7.13.3"/>
    </reaction>
</comment>
<dbReference type="InterPro" id="IPR005467">
    <property type="entry name" value="His_kinase_dom"/>
</dbReference>
<evidence type="ECO:0000313" key="8">
    <source>
        <dbReference type="EMBL" id="SVA05502.1"/>
    </source>
</evidence>
<keyword evidence="6" id="KW-0472">Membrane</keyword>
<organism evidence="8">
    <name type="scientific">marine metagenome</name>
    <dbReference type="NCBI Taxonomy" id="408172"/>
    <lineage>
        <taxon>unclassified sequences</taxon>
        <taxon>metagenomes</taxon>
        <taxon>ecological metagenomes</taxon>
    </lineage>
</organism>
<dbReference type="InterPro" id="IPR003661">
    <property type="entry name" value="HisK_dim/P_dom"/>
</dbReference>
<evidence type="ECO:0000256" key="2">
    <source>
        <dbReference type="ARBA" id="ARBA00012438"/>
    </source>
</evidence>
<evidence type="ECO:0000256" key="3">
    <source>
        <dbReference type="ARBA" id="ARBA00022553"/>
    </source>
</evidence>
<dbReference type="AlphaFoldDB" id="A0A381SNB3"/>
<feature type="domain" description="Histidine kinase" evidence="7">
    <location>
        <begin position="226"/>
        <end position="416"/>
    </location>
</feature>
<dbReference type="GO" id="GO:0000155">
    <property type="term" value="F:phosphorelay sensor kinase activity"/>
    <property type="evidence" value="ECO:0007669"/>
    <property type="project" value="InterPro"/>
</dbReference>
<keyword evidence="5" id="KW-0418">Kinase</keyword>
<protein>
    <recommendedName>
        <fullName evidence="2">histidine kinase</fullName>
        <ecNumber evidence="2">2.7.13.3</ecNumber>
    </recommendedName>
</protein>
<evidence type="ECO:0000256" key="4">
    <source>
        <dbReference type="ARBA" id="ARBA00022679"/>
    </source>
</evidence>